<gene>
    <name evidence="2" type="ORF">ACFQSB_31230</name>
</gene>
<keyword evidence="3" id="KW-1185">Reference proteome</keyword>
<evidence type="ECO:0000256" key="1">
    <source>
        <dbReference type="SAM" id="MobiDB-lite"/>
    </source>
</evidence>
<organism evidence="2 3">
    <name type="scientific">Sphaerisporangium rhizosphaerae</name>
    <dbReference type="NCBI Taxonomy" id="2269375"/>
    <lineage>
        <taxon>Bacteria</taxon>
        <taxon>Bacillati</taxon>
        <taxon>Actinomycetota</taxon>
        <taxon>Actinomycetes</taxon>
        <taxon>Streptosporangiales</taxon>
        <taxon>Streptosporangiaceae</taxon>
        <taxon>Sphaerisporangium</taxon>
    </lineage>
</organism>
<dbReference type="RefSeq" id="WP_380830446.1">
    <property type="nucleotide sequence ID" value="NZ_JBHTCG010000029.1"/>
</dbReference>
<comment type="caution">
    <text evidence="2">The sequence shown here is derived from an EMBL/GenBank/DDBJ whole genome shotgun (WGS) entry which is preliminary data.</text>
</comment>
<sequence length="462" mass="51766">MHVTVQLPIVDLRPLLPAETRRREPPRWPRPDRVFPGRSPEHHRSDHVRGVGAVRPRLRGGVAPWISESYYVDVGNLVRLTRQRHSEGFRKSVTVTPVLRNFYADRVVNRLEVGFQRRWLDPNEIWEGQENVVRLAMSAPTWLRGERGAHVPLVAFGPRFARHLLDSTSAAAEPEEWWVRAGTPSVVVEDYWWRHKAVHHAWVREAGQRVSMWHVTPSHEQDEPDEELRRMRMLLSRLHSEYAVVEQVLALCEDGRLEVGRPEVEGYLKRALDLLLRPSRFGFTAAEMLAQMLARTREVYADTVQTLDFLAGSSANPVIAARVEQLRVLMAAAESDRPFFYSPEVNVTAFNGNTFRNSAISTGTGDATVNNAPDDAADLRALVEDLLDAVYVLRDQLPEEQAVAVEDAANGVERELDKEPGKRSEGGLKARLKTIFEIATDAGAAGTALVGVVTAIQGMLGG</sequence>
<name>A0ABW2PC08_9ACTN</name>
<proteinExistence type="predicted"/>
<evidence type="ECO:0000313" key="2">
    <source>
        <dbReference type="EMBL" id="MFC7386718.1"/>
    </source>
</evidence>
<reference evidence="3" key="1">
    <citation type="journal article" date="2019" name="Int. J. Syst. Evol. Microbiol.">
        <title>The Global Catalogue of Microorganisms (GCM) 10K type strain sequencing project: providing services to taxonomists for standard genome sequencing and annotation.</title>
        <authorList>
            <consortium name="The Broad Institute Genomics Platform"/>
            <consortium name="The Broad Institute Genome Sequencing Center for Infectious Disease"/>
            <person name="Wu L."/>
            <person name="Ma J."/>
        </authorList>
    </citation>
    <scope>NUCLEOTIDE SEQUENCE [LARGE SCALE GENOMIC DNA]</scope>
    <source>
        <strain evidence="3">CECT 7649</strain>
    </source>
</reference>
<protein>
    <submittedName>
        <fullName evidence="2">Uncharacterized protein</fullName>
    </submittedName>
</protein>
<evidence type="ECO:0000313" key="3">
    <source>
        <dbReference type="Proteomes" id="UP001596496"/>
    </source>
</evidence>
<dbReference type="Proteomes" id="UP001596496">
    <property type="component" value="Unassembled WGS sequence"/>
</dbReference>
<accession>A0ABW2PC08</accession>
<dbReference type="EMBL" id="JBHTCG010000029">
    <property type="protein sequence ID" value="MFC7386718.1"/>
    <property type="molecule type" value="Genomic_DNA"/>
</dbReference>
<feature type="region of interest" description="Disordered" evidence="1">
    <location>
        <begin position="21"/>
        <end position="49"/>
    </location>
</feature>